<sequence>MGEDEQQVTQRGARGTIADELAAEGFENAAEVGRGGYGVVYRCTETALDRIVAVKVSTTGLDEESRARFVREQRALGRMSGHPNVVEVLQVGVTTTGSPFIVMPFHAEGSLDAQVRRNGPLTWQDATRVGVKLSDALAAAHRLGILHRDIKPANILVTRYGEPQLSDFGVARMRGAFETQGLDAAGTPAFTAPEIMVGTPASIVSDVYGLAATLFFSLTGHAAYDRRTGESADSQLRRLASEPIPDLRPLGVPDDVCNALEHAMAPDPAKRPASATAFSAQLRSALANHGIERSASPSKPLSLSRRLSLTKPGGLTRPVGLTPRPATTPGPPVAGTRFRPPSTTRTYVERDRLIRSLEGGRGRLLTLIHAPAGFGKTVLATQWRSVLVSDGMPVAWLSIDADDNNVVWFLAHFTEAIGQVRPELVEDLGQALEEYGAEAVRYVLTTLVDRMHDRDEATAVVIDDWHLVTDESTIEAISFLLDNACHHLQLIVTSRSRSGLPVSRMQVRGELVEVGQDEIRFDTEEARRFLDDVGEVHLADTDVVALCDTTDGWAAALQLASLSLRGAQDPTDVISHMSGRSRAISEYLAENVLSALDPPMLDFLLATCIPERISGSLACRLADVPNGQALLEEVEDQDLFLRALDDERTWFRYHHLFAEYLRRRLERDHPGRARQLHATASRWFADHGMVREAVDHALAAEEPDLAANLVEAKGMQLVENAQMSSLLGLIDKLPAPLVNSRPRLLVTKGWGHVLLHHSSESVESLLRRAEDALHRQPADDSARDDLLAEAMMLEGVVSVFADRVEHLADGAAHCFARADTLRPFVLAGAANNASFEALYRFDFDAARRFQEQAAPQHDSTLGPLVVVYGYCYAALAAREQLDYPAADDLCRRALHRAKQHSIHSHVARLAGALLGCLLYERDRVEEAEKLLDECHELGSEGGAVDFMLLTYGLGARVKSLRGKADGARALLDEGAGIARTLALPRLAARIENERVRCGFASPSTGPSPTTRQDADDGIAIVTADLQEDSTIQYLLTGEPPHDAETARDLARGRLERIRQQGRPLKLLHAQLLYALCLYAAGDPESACTTLVPALARCATFGLVRTVLDTGPGMKDLLATLQPGSLCSDVGDPDGHRVPSSFLDTVLAADIRPS</sequence>
<dbReference type="Pfam" id="PF25873">
    <property type="entry name" value="WHD_MalT"/>
    <property type="match status" value="1"/>
</dbReference>
<evidence type="ECO:0000313" key="11">
    <source>
        <dbReference type="Proteomes" id="UP001160334"/>
    </source>
</evidence>
<dbReference type="InterPro" id="IPR011990">
    <property type="entry name" value="TPR-like_helical_dom_sf"/>
</dbReference>
<keyword evidence="11" id="KW-1185">Reference proteome</keyword>
<dbReference type="PROSITE" id="PS00107">
    <property type="entry name" value="PROTEIN_KINASE_ATP"/>
    <property type="match status" value="1"/>
</dbReference>
<gene>
    <name evidence="10" type="ORF">M2280_001773</name>
</gene>
<dbReference type="SMART" id="SM00220">
    <property type="entry name" value="S_TKc"/>
    <property type="match status" value="1"/>
</dbReference>
<organism evidence="10 11">
    <name type="scientific">Prescottella agglutinans</name>
    <dbReference type="NCBI Taxonomy" id="1644129"/>
    <lineage>
        <taxon>Bacteria</taxon>
        <taxon>Bacillati</taxon>
        <taxon>Actinomycetota</taxon>
        <taxon>Actinomycetes</taxon>
        <taxon>Mycobacteriales</taxon>
        <taxon>Nocardiaceae</taxon>
        <taxon>Prescottella</taxon>
    </lineage>
</organism>
<feature type="binding site" evidence="7">
    <location>
        <position position="55"/>
    </location>
    <ligand>
        <name>ATP</name>
        <dbReference type="ChEBI" id="CHEBI:30616"/>
    </ligand>
</feature>
<keyword evidence="1 6" id="KW-0723">Serine/threonine-protein kinase</keyword>
<dbReference type="InterPro" id="IPR041617">
    <property type="entry name" value="TPR_MalT"/>
</dbReference>
<comment type="caution">
    <text evidence="10">The sequence shown here is derived from an EMBL/GenBank/DDBJ whole genome shotgun (WGS) entry which is preliminary data.</text>
</comment>
<dbReference type="Proteomes" id="UP001160334">
    <property type="component" value="Unassembled WGS sequence"/>
</dbReference>
<evidence type="ECO:0000256" key="4">
    <source>
        <dbReference type="ARBA" id="ARBA00022777"/>
    </source>
</evidence>
<keyword evidence="4 6" id="KW-0418">Kinase</keyword>
<dbReference type="InterPro" id="IPR017441">
    <property type="entry name" value="Protein_kinase_ATP_BS"/>
</dbReference>
<dbReference type="SUPFAM" id="SSF56112">
    <property type="entry name" value="Protein kinase-like (PK-like)"/>
    <property type="match status" value="1"/>
</dbReference>
<feature type="region of interest" description="Disordered" evidence="8">
    <location>
        <begin position="289"/>
        <end position="342"/>
    </location>
</feature>
<dbReference type="PROSITE" id="PS50011">
    <property type="entry name" value="PROTEIN_KINASE_DOM"/>
    <property type="match status" value="1"/>
</dbReference>
<evidence type="ECO:0000256" key="3">
    <source>
        <dbReference type="ARBA" id="ARBA00022741"/>
    </source>
</evidence>
<dbReference type="InterPro" id="IPR008271">
    <property type="entry name" value="Ser/Thr_kinase_AS"/>
</dbReference>
<dbReference type="InterPro" id="IPR059106">
    <property type="entry name" value="WHD_MalT"/>
</dbReference>
<dbReference type="PANTHER" id="PTHR43289:SF6">
    <property type="entry name" value="SERINE_THREONINE-PROTEIN KINASE NEKL-3"/>
    <property type="match status" value="1"/>
</dbReference>
<dbReference type="InterPro" id="IPR027417">
    <property type="entry name" value="P-loop_NTPase"/>
</dbReference>
<keyword evidence="2 6" id="KW-0808">Transferase</keyword>
<dbReference type="PIRSF" id="PIRSF000574">
    <property type="entry name" value="Ser/Thr_PK_PknK_prd"/>
    <property type="match status" value="1"/>
</dbReference>
<dbReference type="Gene3D" id="1.25.40.10">
    <property type="entry name" value="Tetratricopeptide repeat domain"/>
    <property type="match status" value="1"/>
</dbReference>
<keyword evidence="3 6" id="KW-0547">Nucleotide-binding</keyword>
<feature type="domain" description="Protein kinase" evidence="9">
    <location>
        <begin position="26"/>
        <end position="286"/>
    </location>
</feature>
<dbReference type="InterPro" id="IPR000719">
    <property type="entry name" value="Prot_kinase_dom"/>
</dbReference>
<dbReference type="GO" id="GO:0016301">
    <property type="term" value="F:kinase activity"/>
    <property type="evidence" value="ECO:0007669"/>
    <property type="project" value="UniProtKB-KW"/>
</dbReference>
<evidence type="ECO:0000313" key="10">
    <source>
        <dbReference type="EMBL" id="MDH6280561.1"/>
    </source>
</evidence>
<accession>A0ABT6M8B9</accession>
<evidence type="ECO:0000256" key="6">
    <source>
        <dbReference type="PIRNR" id="PIRNR000574"/>
    </source>
</evidence>
<evidence type="ECO:0000256" key="2">
    <source>
        <dbReference type="ARBA" id="ARBA00022679"/>
    </source>
</evidence>
<dbReference type="InterPro" id="IPR011009">
    <property type="entry name" value="Kinase-like_dom_sf"/>
</dbReference>
<dbReference type="PANTHER" id="PTHR43289">
    <property type="entry name" value="MITOGEN-ACTIVATED PROTEIN KINASE KINASE KINASE 20-RELATED"/>
    <property type="match status" value="1"/>
</dbReference>
<dbReference type="PROSITE" id="PS00108">
    <property type="entry name" value="PROTEIN_KINASE_ST"/>
    <property type="match status" value="1"/>
</dbReference>
<dbReference type="RefSeq" id="WP_280759884.1">
    <property type="nucleotide sequence ID" value="NZ_JARXVC010000003.1"/>
</dbReference>
<dbReference type="CDD" id="cd14014">
    <property type="entry name" value="STKc_PknB_like"/>
    <property type="match status" value="1"/>
</dbReference>
<dbReference type="EC" id="2.7.11.1" evidence="6"/>
<evidence type="ECO:0000256" key="5">
    <source>
        <dbReference type="ARBA" id="ARBA00022840"/>
    </source>
</evidence>
<proteinExistence type="inferred from homology"/>
<name>A0ABT6M8B9_9NOCA</name>
<reference evidence="10 11" key="1">
    <citation type="submission" date="2023-04" db="EMBL/GenBank/DDBJ databases">
        <title>Forest soil microbial communities from Buena Vista Peninsula, Colon Province, Panama.</title>
        <authorList>
            <person name="Bouskill N."/>
        </authorList>
    </citation>
    <scope>NUCLEOTIDE SEQUENCE [LARGE SCALE GENOMIC DNA]</scope>
    <source>
        <strain evidence="10 11">CFH S0262</strain>
    </source>
</reference>
<dbReference type="Pfam" id="PF13191">
    <property type="entry name" value="AAA_16"/>
    <property type="match status" value="1"/>
</dbReference>
<evidence type="ECO:0000259" key="9">
    <source>
        <dbReference type="PROSITE" id="PS50011"/>
    </source>
</evidence>
<comment type="similarity">
    <text evidence="6">Belongs to the protein kinase superfamily.</text>
</comment>
<dbReference type="Pfam" id="PF00069">
    <property type="entry name" value="Pkinase"/>
    <property type="match status" value="1"/>
</dbReference>
<dbReference type="SUPFAM" id="SSF52540">
    <property type="entry name" value="P-loop containing nucleoside triphosphate hydrolases"/>
    <property type="match status" value="1"/>
</dbReference>
<comment type="catalytic activity">
    <reaction evidence="6">
        <text>L-threonyl-[protein] + ATP = O-phospho-L-threonyl-[protein] + ADP + H(+)</text>
        <dbReference type="Rhea" id="RHEA:46608"/>
        <dbReference type="Rhea" id="RHEA-COMP:11060"/>
        <dbReference type="Rhea" id="RHEA-COMP:11605"/>
        <dbReference type="ChEBI" id="CHEBI:15378"/>
        <dbReference type="ChEBI" id="CHEBI:30013"/>
        <dbReference type="ChEBI" id="CHEBI:30616"/>
        <dbReference type="ChEBI" id="CHEBI:61977"/>
        <dbReference type="ChEBI" id="CHEBI:456216"/>
        <dbReference type="EC" id="2.7.11.1"/>
    </reaction>
</comment>
<dbReference type="EMBL" id="JARXVC010000003">
    <property type="protein sequence ID" value="MDH6280561.1"/>
    <property type="molecule type" value="Genomic_DNA"/>
</dbReference>
<comment type="catalytic activity">
    <reaction evidence="6">
        <text>L-seryl-[protein] + ATP = O-phospho-L-seryl-[protein] + ADP + H(+)</text>
        <dbReference type="Rhea" id="RHEA:17989"/>
        <dbReference type="Rhea" id="RHEA-COMP:9863"/>
        <dbReference type="Rhea" id="RHEA-COMP:11604"/>
        <dbReference type="ChEBI" id="CHEBI:15378"/>
        <dbReference type="ChEBI" id="CHEBI:29999"/>
        <dbReference type="ChEBI" id="CHEBI:30616"/>
        <dbReference type="ChEBI" id="CHEBI:83421"/>
        <dbReference type="ChEBI" id="CHEBI:456216"/>
        <dbReference type="EC" id="2.7.11.1"/>
    </reaction>
</comment>
<dbReference type="InterPro" id="IPR041664">
    <property type="entry name" value="AAA_16"/>
</dbReference>
<protein>
    <recommendedName>
        <fullName evidence="6">Serine/threonine-protein kinase PknK</fullName>
        <ecNumber evidence="6">2.7.11.1</ecNumber>
    </recommendedName>
    <alternativeName>
        <fullName evidence="6">Protein kinase K</fullName>
    </alternativeName>
</protein>
<dbReference type="Pfam" id="PF17874">
    <property type="entry name" value="TPR_MalT"/>
    <property type="match status" value="1"/>
</dbReference>
<keyword evidence="5 6" id="KW-0067">ATP-binding</keyword>
<evidence type="ECO:0000256" key="1">
    <source>
        <dbReference type="ARBA" id="ARBA00022527"/>
    </source>
</evidence>
<dbReference type="Gene3D" id="1.10.510.10">
    <property type="entry name" value="Transferase(Phosphotransferase) domain 1"/>
    <property type="match status" value="1"/>
</dbReference>
<evidence type="ECO:0000256" key="7">
    <source>
        <dbReference type="PROSITE-ProRule" id="PRU10141"/>
    </source>
</evidence>
<dbReference type="Gene3D" id="3.30.200.20">
    <property type="entry name" value="Phosphorylase Kinase, domain 1"/>
    <property type="match status" value="1"/>
</dbReference>
<feature type="compositionally biased region" description="Low complexity" evidence="8">
    <location>
        <begin position="293"/>
        <end position="312"/>
    </location>
</feature>
<dbReference type="InterPro" id="IPR016236">
    <property type="entry name" value="Ser/Thr_kinase_PknK_prd"/>
</dbReference>
<dbReference type="Gene3D" id="3.40.50.300">
    <property type="entry name" value="P-loop containing nucleotide triphosphate hydrolases"/>
    <property type="match status" value="1"/>
</dbReference>
<evidence type="ECO:0000256" key="8">
    <source>
        <dbReference type="SAM" id="MobiDB-lite"/>
    </source>
</evidence>
<dbReference type="SUPFAM" id="SSF48452">
    <property type="entry name" value="TPR-like"/>
    <property type="match status" value="1"/>
</dbReference>